<name>A0A0H5R9Q8_9EUKA</name>
<accession>A0A0H5R9Q8</accession>
<dbReference type="EMBL" id="HACM01010423">
    <property type="protein sequence ID" value="CRZ10865.1"/>
    <property type="molecule type" value="Transcribed_RNA"/>
</dbReference>
<dbReference type="AlphaFoldDB" id="A0A0H5R9Q8"/>
<feature type="non-terminal residue" evidence="1">
    <location>
        <position position="138"/>
    </location>
</feature>
<reference evidence="1" key="1">
    <citation type="submission" date="2015-04" db="EMBL/GenBank/DDBJ databases">
        <title>The genome sequence of the plant pathogenic Rhizarian Plasmodiophora brassicae reveals insights in its biotrophic life cycle and the origin of chitin synthesis.</title>
        <authorList>
            <person name="Schwelm A."/>
            <person name="Fogelqvist J."/>
            <person name="Knaust A."/>
            <person name="Julke S."/>
            <person name="Lilja T."/>
            <person name="Dhandapani V."/>
            <person name="Bonilla-Rosso G."/>
            <person name="Karlsson M."/>
            <person name="Shevchenko A."/>
            <person name="Choi S.R."/>
            <person name="Kim H.G."/>
            <person name="Park J.Y."/>
            <person name="Lim Y.P."/>
            <person name="Ludwig-Muller J."/>
            <person name="Dixelius C."/>
        </authorList>
    </citation>
    <scope>NUCLEOTIDE SEQUENCE</scope>
    <source>
        <tissue evidence="1">Potato root galls</tissue>
    </source>
</reference>
<proteinExistence type="predicted"/>
<evidence type="ECO:0000313" key="1">
    <source>
        <dbReference type="EMBL" id="CRZ10865.1"/>
    </source>
</evidence>
<sequence length="138" mass="14925">MRDGGSEANAERNRRTLSVGKGNTAGIRIGDIPAADAARCKSMYAHFALAGTAPGTTFLVALTTWPNLKGRRQIWTSVQADSICLSCNQARYENGLTTSKYMVILPAAPDPSAIESIQLKLPGWNYDGIRRMLVNTPN</sequence>
<protein>
    <submittedName>
        <fullName evidence="1">Uncharacterized protein</fullName>
    </submittedName>
</protein>
<organism evidence="1">
    <name type="scientific">Spongospora subterranea</name>
    <dbReference type="NCBI Taxonomy" id="70186"/>
    <lineage>
        <taxon>Eukaryota</taxon>
        <taxon>Sar</taxon>
        <taxon>Rhizaria</taxon>
        <taxon>Endomyxa</taxon>
        <taxon>Phytomyxea</taxon>
        <taxon>Plasmodiophorida</taxon>
        <taxon>Plasmodiophoridae</taxon>
        <taxon>Spongospora</taxon>
    </lineage>
</organism>